<dbReference type="InterPro" id="IPR050090">
    <property type="entry name" value="Tyrosine_recombinase_XerCD"/>
</dbReference>
<keyword evidence="6" id="KW-1185">Reference proteome</keyword>
<feature type="domain" description="Tyr recombinase" evidence="4">
    <location>
        <begin position="207"/>
        <end position="399"/>
    </location>
</feature>
<dbReference type="InterPro" id="IPR013762">
    <property type="entry name" value="Integrase-like_cat_sf"/>
</dbReference>
<dbReference type="Pfam" id="PF17293">
    <property type="entry name" value="Arm-DNA-bind_5"/>
    <property type="match status" value="1"/>
</dbReference>
<keyword evidence="2" id="KW-0238">DNA-binding</keyword>
<dbReference type="CDD" id="cd01185">
    <property type="entry name" value="INTN1_C_like"/>
    <property type="match status" value="1"/>
</dbReference>
<evidence type="ECO:0000256" key="2">
    <source>
        <dbReference type="ARBA" id="ARBA00023125"/>
    </source>
</evidence>
<accession>A0ABY5UXH7</accession>
<dbReference type="PANTHER" id="PTHR30349:SF64">
    <property type="entry name" value="PROPHAGE INTEGRASE INTD-RELATED"/>
    <property type="match status" value="1"/>
</dbReference>
<dbReference type="PANTHER" id="PTHR30349">
    <property type="entry name" value="PHAGE INTEGRASE-RELATED"/>
    <property type="match status" value="1"/>
</dbReference>
<comment type="similarity">
    <text evidence="1">Belongs to the 'phage' integrase family.</text>
</comment>
<dbReference type="Pfam" id="PF13102">
    <property type="entry name" value="Phage_int_SAM_5"/>
    <property type="match status" value="1"/>
</dbReference>
<dbReference type="EMBL" id="CP102294">
    <property type="protein sequence ID" value="UWN56603.1"/>
    <property type="molecule type" value="Genomic_DNA"/>
</dbReference>
<dbReference type="GeneID" id="82891677"/>
<dbReference type="RefSeq" id="WP_019246693.1">
    <property type="nucleotide sequence ID" value="NZ_CAPH01000018.1"/>
</dbReference>
<evidence type="ECO:0000313" key="5">
    <source>
        <dbReference type="EMBL" id="UWN56603.1"/>
    </source>
</evidence>
<evidence type="ECO:0000259" key="4">
    <source>
        <dbReference type="PROSITE" id="PS51898"/>
    </source>
</evidence>
<dbReference type="InterPro" id="IPR035386">
    <property type="entry name" value="Arm-DNA-bind_5"/>
</dbReference>
<dbReference type="SUPFAM" id="SSF56349">
    <property type="entry name" value="DNA breaking-rejoining enzymes"/>
    <property type="match status" value="1"/>
</dbReference>
<protein>
    <submittedName>
        <fullName evidence="5">Site-specific integrase</fullName>
    </submittedName>
</protein>
<dbReference type="Gene3D" id="1.10.443.10">
    <property type="entry name" value="Intergrase catalytic core"/>
    <property type="match status" value="1"/>
</dbReference>
<gene>
    <name evidence="5" type="ORF">NQ491_08045</name>
</gene>
<dbReference type="InterPro" id="IPR011010">
    <property type="entry name" value="DNA_brk_join_enz"/>
</dbReference>
<name>A0ABY5UXH7_9BACT</name>
<sequence length="402" mass="46421">MNIRVVQKGDIVYKNGCSPLFIRFTHERKSKFVSLGISVLPDHWDKQQQMIRQSCPESAILQQRIEAVLREYERKIRKLEILEIPVTLETLFESKGRRIKCTVSDCFEREIARLESLGKYNSASKVKTVFSLIGQFRNADIRLEEIDLVYLNDLELFLRKRGNKDNSIATKFSVFKAIYNKALAEELFAPKVNPFVKFKVGRLWTATRKRAITKEELRRIIDFGLPESASPYLILARDIFLFTYFTAGINIGDIARLEYRNIRNGRIYYTRRKTGKNISCQLMPLASAIIAKYSRPDHSETDYIFPILNKAMHMTDLQQYNRLHKVTAKINRELGELAKLAGIETHLTTYVARHTYATVLKRSGVNIAIISESLGHSDLATTQIYLDSFENSQIDEAMKHLL</sequence>
<dbReference type="PROSITE" id="PS51898">
    <property type="entry name" value="TYR_RECOMBINASE"/>
    <property type="match status" value="1"/>
</dbReference>
<evidence type="ECO:0000313" key="6">
    <source>
        <dbReference type="Proteomes" id="UP001059295"/>
    </source>
</evidence>
<dbReference type="Proteomes" id="UP001059295">
    <property type="component" value="Chromosome"/>
</dbReference>
<evidence type="ECO:0000256" key="1">
    <source>
        <dbReference type="ARBA" id="ARBA00008857"/>
    </source>
</evidence>
<dbReference type="Pfam" id="PF00589">
    <property type="entry name" value="Phage_integrase"/>
    <property type="match status" value="1"/>
</dbReference>
<keyword evidence="3" id="KW-0233">DNA recombination</keyword>
<dbReference type="Gene3D" id="1.10.150.130">
    <property type="match status" value="1"/>
</dbReference>
<dbReference type="InterPro" id="IPR010998">
    <property type="entry name" value="Integrase_recombinase_N"/>
</dbReference>
<evidence type="ECO:0000256" key="3">
    <source>
        <dbReference type="ARBA" id="ARBA00023172"/>
    </source>
</evidence>
<reference evidence="5" key="1">
    <citation type="journal article" date="2022" name="Cell">
        <title>Design, construction, and in vivo augmentation of a complex gut microbiome.</title>
        <authorList>
            <person name="Cheng A.G."/>
            <person name="Ho P.Y."/>
            <person name="Aranda-Diaz A."/>
            <person name="Jain S."/>
            <person name="Yu F.B."/>
            <person name="Meng X."/>
            <person name="Wang M."/>
            <person name="Iakiviak M."/>
            <person name="Nagashima K."/>
            <person name="Zhao A."/>
            <person name="Murugkar P."/>
            <person name="Patil A."/>
            <person name="Atabakhsh K."/>
            <person name="Weakley A."/>
            <person name="Yan J."/>
            <person name="Brumbaugh A.R."/>
            <person name="Higginbottom S."/>
            <person name="Dimas A."/>
            <person name="Shiver A.L."/>
            <person name="Deutschbauer A."/>
            <person name="Neff N."/>
            <person name="Sonnenburg J.L."/>
            <person name="Huang K.C."/>
            <person name="Fischbach M.A."/>
        </authorList>
    </citation>
    <scope>NUCLEOTIDE SEQUENCE</scope>
    <source>
        <strain evidence="5">AP11</strain>
    </source>
</reference>
<dbReference type="InterPro" id="IPR002104">
    <property type="entry name" value="Integrase_catalytic"/>
</dbReference>
<organism evidence="5 6">
    <name type="scientific">Alistipes ihumii AP11</name>
    <dbReference type="NCBI Taxonomy" id="1211813"/>
    <lineage>
        <taxon>Bacteria</taxon>
        <taxon>Pseudomonadati</taxon>
        <taxon>Bacteroidota</taxon>
        <taxon>Bacteroidia</taxon>
        <taxon>Bacteroidales</taxon>
        <taxon>Rikenellaceae</taxon>
        <taxon>Alistipes</taxon>
    </lineage>
</organism>
<dbReference type="InterPro" id="IPR025269">
    <property type="entry name" value="SAM-like_dom"/>
</dbReference>
<proteinExistence type="inferred from homology"/>